<accession>A0ACC2DJ46</accession>
<comment type="caution">
    <text evidence="1">The sequence shown here is derived from an EMBL/GenBank/DDBJ whole genome shotgun (WGS) entry which is preliminary data.</text>
</comment>
<proteinExistence type="predicted"/>
<dbReference type="EMBL" id="CM055097">
    <property type="protein sequence ID" value="KAJ7554321.1"/>
    <property type="molecule type" value="Genomic_DNA"/>
</dbReference>
<reference evidence="2" key="1">
    <citation type="journal article" date="2024" name="Proc. Natl. Acad. Sci. U.S.A.">
        <title>Extraordinary preservation of gene collinearity over three hundred million years revealed in homosporous lycophytes.</title>
        <authorList>
            <person name="Li C."/>
            <person name="Wickell D."/>
            <person name="Kuo L.Y."/>
            <person name="Chen X."/>
            <person name="Nie B."/>
            <person name="Liao X."/>
            <person name="Peng D."/>
            <person name="Ji J."/>
            <person name="Jenkins J."/>
            <person name="Williams M."/>
            <person name="Shu S."/>
            <person name="Plott C."/>
            <person name="Barry K."/>
            <person name="Rajasekar S."/>
            <person name="Grimwood J."/>
            <person name="Han X."/>
            <person name="Sun S."/>
            <person name="Hou Z."/>
            <person name="He W."/>
            <person name="Dai G."/>
            <person name="Sun C."/>
            <person name="Schmutz J."/>
            <person name="Leebens-Mack J.H."/>
            <person name="Li F.W."/>
            <person name="Wang L."/>
        </authorList>
    </citation>
    <scope>NUCLEOTIDE SEQUENCE [LARGE SCALE GENOMIC DNA]</scope>
    <source>
        <strain evidence="2">cv. PW_Plant_1</strain>
    </source>
</reference>
<gene>
    <name evidence="1" type="ORF">O6H91_06G135000</name>
</gene>
<evidence type="ECO:0000313" key="1">
    <source>
        <dbReference type="EMBL" id="KAJ7554321.1"/>
    </source>
</evidence>
<evidence type="ECO:0000313" key="2">
    <source>
        <dbReference type="Proteomes" id="UP001162992"/>
    </source>
</evidence>
<keyword evidence="2" id="KW-1185">Reference proteome</keyword>
<protein>
    <submittedName>
        <fullName evidence="1">Uncharacterized protein</fullName>
    </submittedName>
</protein>
<organism evidence="1 2">
    <name type="scientific">Diphasiastrum complanatum</name>
    <name type="common">Issler's clubmoss</name>
    <name type="synonym">Lycopodium complanatum</name>
    <dbReference type="NCBI Taxonomy" id="34168"/>
    <lineage>
        <taxon>Eukaryota</taxon>
        <taxon>Viridiplantae</taxon>
        <taxon>Streptophyta</taxon>
        <taxon>Embryophyta</taxon>
        <taxon>Tracheophyta</taxon>
        <taxon>Lycopodiopsida</taxon>
        <taxon>Lycopodiales</taxon>
        <taxon>Lycopodiaceae</taxon>
        <taxon>Lycopodioideae</taxon>
        <taxon>Diphasiastrum</taxon>
    </lineage>
</organism>
<dbReference type="Proteomes" id="UP001162992">
    <property type="component" value="Chromosome 6"/>
</dbReference>
<name>A0ACC2DJ46_DIPCM</name>
<sequence length="108" mass="12144">MGDSDGPIHEPATKSSAAGHRDPYEVLQVPRDATDQQIKTAYRKMALRLHPDKNANNPEAAELFKEVAYSYGILSDPEKRRQYDVAGFEVCEILKLAMLYAEESVDFL</sequence>